<dbReference type="AlphaFoldDB" id="A0A7Z7AW06"/>
<accession>A0A7Z7AW06</accession>
<dbReference type="Proteomes" id="UP000199259">
    <property type="component" value="Unassembled WGS sequence"/>
</dbReference>
<sequence>MSINTDGPEGKNVLSDFRENEIRAFFSNFLKWELLYNNFDVQFLNVDTDKEENRGFDFLYGMYEPFLRDSFRHGVIVEVKGIRDETLFNKGRLTKDIDVLKHKIESALLSKNLHDDPKIQEKDINYFKYGILCYRFTNFDNEKCKKVLMEYQISGLKNGDMFPTIFVLTNDRISTFFHLKREYNNIEFYYPYYREHATNGYESKLSLSYLFSDIIPFKTHENNNTIKNILFFDVPSPLSFKLLENFCGRYQYHDIDRIILANSDYTKKEIYKSYLSDWEQNSKKKIEISCLENDQNIRKDLAEVFR</sequence>
<organism evidence="1 2">
    <name type="scientific">Methanolobus vulcani</name>
    <dbReference type="NCBI Taxonomy" id="38026"/>
    <lineage>
        <taxon>Archaea</taxon>
        <taxon>Methanobacteriati</taxon>
        <taxon>Methanobacteriota</taxon>
        <taxon>Stenosarchaea group</taxon>
        <taxon>Methanomicrobia</taxon>
        <taxon>Methanosarcinales</taxon>
        <taxon>Methanosarcinaceae</taxon>
        <taxon>Methanolobus</taxon>
    </lineage>
</organism>
<proteinExistence type="predicted"/>
<evidence type="ECO:0000313" key="1">
    <source>
        <dbReference type="EMBL" id="SDF70808.1"/>
    </source>
</evidence>
<keyword evidence="2" id="KW-1185">Reference proteome</keyword>
<evidence type="ECO:0000313" key="2">
    <source>
        <dbReference type="Proteomes" id="UP000199259"/>
    </source>
</evidence>
<dbReference type="RefSeq" id="WP_091709540.1">
    <property type="nucleotide sequence ID" value="NZ_FNCA01000003.1"/>
</dbReference>
<dbReference type="EMBL" id="FNCA01000003">
    <property type="protein sequence ID" value="SDF70808.1"/>
    <property type="molecule type" value="Genomic_DNA"/>
</dbReference>
<protein>
    <submittedName>
        <fullName evidence="1">Uncharacterized protein</fullName>
    </submittedName>
</protein>
<name>A0A7Z7AW06_9EURY</name>
<comment type="caution">
    <text evidence="1">The sequence shown here is derived from an EMBL/GenBank/DDBJ whole genome shotgun (WGS) entry which is preliminary data.</text>
</comment>
<gene>
    <name evidence="1" type="ORF">SAMN04488589_1188</name>
</gene>
<reference evidence="1 2" key="1">
    <citation type="submission" date="2016-10" db="EMBL/GenBank/DDBJ databases">
        <authorList>
            <person name="Varghese N."/>
            <person name="Submissions S."/>
        </authorList>
    </citation>
    <scope>NUCLEOTIDE SEQUENCE [LARGE SCALE GENOMIC DNA]</scope>
    <source>
        <strain evidence="1 2">PL 12/M</strain>
    </source>
</reference>
<dbReference type="OrthoDB" id="384063at2157"/>